<dbReference type="STRING" id="66851.MBORA_19360"/>
<organism evidence="2 3">
    <name type="scientific">Methanobrevibacter oralis</name>
    <dbReference type="NCBI Taxonomy" id="66851"/>
    <lineage>
        <taxon>Archaea</taxon>
        <taxon>Methanobacteriati</taxon>
        <taxon>Methanobacteriota</taxon>
        <taxon>Methanomada group</taxon>
        <taxon>Methanobacteria</taxon>
        <taxon>Methanobacteriales</taxon>
        <taxon>Methanobacteriaceae</taxon>
        <taxon>Methanobrevibacter</taxon>
    </lineage>
</organism>
<proteinExistence type="predicted"/>
<sequence length="359" mass="41213">MNITNKNQLLELKNNKFIGKPPELINSSINFTGENNILVCEENVVLKNSRIDFNLNNSILYLSSNSYEYLMNISLHNNNVCFIGKNNYFNGLTTIVLSEEKNLTVGSDCLLSYNVIFRVADPHLIYDTKTKKRLNYTKSIHIGDHVWIGQNAKIFKGCDIGSGSIIGAGSILTNKKIPSNTAYAGNPAKLIKKNVFWQGYSVHGWDSKKTVSMAKYSIDEFNYAKNEETLNFELIEDSLNACDSPEDVLKYIENNLIGDSKNRFFINENKTSVSPEEKLEQNKKYMENLENKLSKNMEEIVEIKAELKEIKQIITTLKTSNEKIKEENKYLKQSNIRLSKQLKNLEKNKIERMKNFFIK</sequence>
<accession>A0A165Z3Z9</accession>
<keyword evidence="2" id="KW-0808">Transferase</keyword>
<dbReference type="Proteomes" id="UP000077428">
    <property type="component" value="Unassembled WGS sequence"/>
</dbReference>
<comment type="caution">
    <text evidence="2">The sequence shown here is derived from an EMBL/GenBank/DDBJ whole genome shotgun (WGS) entry which is preliminary data.</text>
</comment>
<dbReference type="Gene3D" id="2.160.10.10">
    <property type="entry name" value="Hexapeptide repeat proteins"/>
    <property type="match status" value="1"/>
</dbReference>
<dbReference type="PATRIC" id="fig|66851.6.peg.2121"/>
<keyword evidence="2" id="KW-0012">Acyltransferase</keyword>
<dbReference type="RefSeq" id="WP_063720600.1">
    <property type="nucleotide sequence ID" value="NZ_CAJVUI010000001.1"/>
</dbReference>
<evidence type="ECO:0000256" key="1">
    <source>
        <dbReference type="SAM" id="Coils"/>
    </source>
</evidence>
<dbReference type="PANTHER" id="PTHR23416:SF78">
    <property type="entry name" value="LIPOPOLYSACCHARIDE BIOSYNTHESIS O-ACETYL TRANSFERASE WBBJ-RELATED"/>
    <property type="match status" value="1"/>
</dbReference>
<dbReference type="EMBL" id="LWMU01000125">
    <property type="protein sequence ID" value="KZX10221.1"/>
    <property type="molecule type" value="Genomic_DNA"/>
</dbReference>
<dbReference type="AlphaFoldDB" id="A0A165Z3Z9"/>
<protein>
    <submittedName>
        <fullName evidence="2">Galactoside O-acetyltransferase</fullName>
        <ecNumber evidence="2">2.3.1.18</ecNumber>
    </submittedName>
</protein>
<dbReference type="InterPro" id="IPR011004">
    <property type="entry name" value="Trimer_LpxA-like_sf"/>
</dbReference>
<keyword evidence="1" id="KW-0175">Coiled coil</keyword>
<evidence type="ECO:0000313" key="3">
    <source>
        <dbReference type="Proteomes" id="UP000077428"/>
    </source>
</evidence>
<keyword evidence="3" id="KW-1185">Reference proteome</keyword>
<dbReference type="InterPro" id="IPR001451">
    <property type="entry name" value="Hexapep"/>
</dbReference>
<dbReference type="CDD" id="cd04647">
    <property type="entry name" value="LbH_MAT_like"/>
    <property type="match status" value="1"/>
</dbReference>
<evidence type="ECO:0000313" key="2">
    <source>
        <dbReference type="EMBL" id="KZX10221.1"/>
    </source>
</evidence>
<feature type="coiled-coil region" evidence="1">
    <location>
        <begin position="279"/>
        <end position="348"/>
    </location>
</feature>
<reference evidence="3" key="1">
    <citation type="journal article" date="2016" name="Genome Announc.">
        <title>Draft Genome Sequences of Methanobrevibacter curvatus DSM11111, Methanobrevibacter cuticularis DSM11139, Methanobrevibacter filiformis DSM11501, and Methanobrevibacter oralis DSM7256.</title>
        <authorList>
            <person name="Poehlein A."/>
            <person name="Seedorf H."/>
        </authorList>
    </citation>
    <scope>NUCLEOTIDE SEQUENCE [LARGE SCALE GENOMIC DNA]</scope>
    <source>
        <strain evidence="3">DSM 7256 / JCM 30027 / ZR</strain>
    </source>
</reference>
<name>A0A165Z3Z9_METOA</name>
<dbReference type="InterPro" id="IPR051159">
    <property type="entry name" value="Hexapeptide_acetyltransf"/>
</dbReference>
<dbReference type="SUPFAM" id="SSF51161">
    <property type="entry name" value="Trimeric LpxA-like enzymes"/>
    <property type="match status" value="1"/>
</dbReference>
<dbReference type="GO" id="GO:0008870">
    <property type="term" value="F:galactoside O-acetyltransferase activity"/>
    <property type="evidence" value="ECO:0007669"/>
    <property type="project" value="UniProtKB-EC"/>
</dbReference>
<dbReference type="EC" id="2.3.1.18" evidence="2"/>
<gene>
    <name evidence="2" type="primary">lacA</name>
    <name evidence="2" type="ORF">MBORA_19360</name>
</gene>
<dbReference type="OrthoDB" id="76690at2157"/>
<dbReference type="PANTHER" id="PTHR23416">
    <property type="entry name" value="SIALIC ACID SYNTHASE-RELATED"/>
    <property type="match status" value="1"/>
</dbReference>
<dbReference type="Pfam" id="PF00132">
    <property type="entry name" value="Hexapep"/>
    <property type="match status" value="1"/>
</dbReference>